<evidence type="ECO:0000313" key="3">
    <source>
        <dbReference type="EMBL" id="GIZ95247.1"/>
    </source>
</evidence>
<evidence type="ECO:0000313" key="5">
    <source>
        <dbReference type="Proteomes" id="UP000887228"/>
    </source>
</evidence>
<evidence type="ECO:0000313" key="4">
    <source>
        <dbReference type="Proteomes" id="UP000887212"/>
    </source>
</evidence>
<dbReference type="Proteomes" id="UP000887228">
    <property type="component" value="Unassembled WGS sequence"/>
</dbReference>
<keyword evidence="1" id="KW-0812">Transmembrane</keyword>
<dbReference type="AlphaFoldDB" id="A0AA37CKH3"/>
<evidence type="ECO:0000313" key="2">
    <source>
        <dbReference type="EMBL" id="GIZ90874.1"/>
    </source>
</evidence>
<sequence>MALLRFVAGVLVFIGMLAGVGAVMLVLVLLLRFPCCCSP</sequence>
<organism evidence="2 4">
    <name type="scientific">Aquipseudomonas alcaligenes</name>
    <name type="common">Pseudomonas alcaligenes</name>
    <dbReference type="NCBI Taxonomy" id="43263"/>
    <lineage>
        <taxon>Bacteria</taxon>
        <taxon>Pseudomonadati</taxon>
        <taxon>Pseudomonadota</taxon>
        <taxon>Gammaproteobacteria</taxon>
        <taxon>Pseudomonadales</taxon>
        <taxon>Pseudomonadaceae</taxon>
        <taxon>Aquipseudomonas</taxon>
    </lineage>
</organism>
<comment type="caution">
    <text evidence="2">The sequence shown here is derived from an EMBL/GenBank/DDBJ whole genome shotgun (WGS) entry which is preliminary data.</text>
</comment>
<gene>
    <name evidence="2" type="ORF">KAM435_42010</name>
    <name evidence="3" type="ORF">KAM436_42150</name>
</gene>
<protein>
    <submittedName>
        <fullName evidence="2">Uncharacterized protein</fullName>
    </submittedName>
</protein>
<keyword evidence="1" id="KW-0472">Membrane</keyword>
<evidence type="ECO:0000256" key="1">
    <source>
        <dbReference type="SAM" id="Phobius"/>
    </source>
</evidence>
<accession>A0AA37CKH3</accession>
<feature type="transmembrane region" description="Helical" evidence="1">
    <location>
        <begin position="6"/>
        <end position="31"/>
    </location>
</feature>
<proteinExistence type="predicted"/>
<dbReference type="EMBL" id="BPMS01000038">
    <property type="protein sequence ID" value="GIZ90874.1"/>
    <property type="molecule type" value="Genomic_DNA"/>
</dbReference>
<dbReference type="EMBL" id="BPMT01000037">
    <property type="protein sequence ID" value="GIZ95247.1"/>
    <property type="molecule type" value="Genomic_DNA"/>
</dbReference>
<reference evidence="2 5" key="1">
    <citation type="submission" date="2021-07" db="EMBL/GenBank/DDBJ databases">
        <title>Whole genome sequencing of carbapenem-resistant Pseudomonas spp. isolated in Japan.</title>
        <authorList>
            <person name="Suzuki M."/>
            <person name="Maehana S."/>
            <person name="Kitasato H."/>
        </authorList>
    </citation>
    <scope>NUCLEOTIDE SEQUENCE</scope>
    <source>
        <strain evidence="2">KAM435</strain>
        <strain evidence="3 5">KAM436</strain>
    </source>
</reference>
<keyword evidence="1" id="KW-1133">Transmembrane helix</keyword>
<dbReference type="Proteomes" id="UP000887212">
    <property type="component" value="Unassembled WGS sequence"/>
</dbReference>
<name>A0AA37CKH3_AQUAC</name>